<evidence type="ECO:0000256" key="1">
    <source>
        <dbReference type="ARBA" id="ARBA00006914"/>
    </source>
</evidence>
<dbReference type="SUPFAM" id="SSF52540">
    <property type="entry name" value="P-loop containing nucleoside triphosphate hydrolases"/>
    <property type="match status" value="1"/>
</dbReference>
<feature type="region of interest" description="Disordered" evidence="4">
    <location>
        <begin position="64"/>
        <end position="89"/>
    </location>
</feature>
<accession>A0A6M7WUF2</accession>
<name>A0A6M7WUF2_RHILI</name>
<dbReference type="Proteomes" id="UP000503017">
    <property type="component" value="Chromosome"/>
</dbReference>
<comment type="similarity">
    <text evidence="1">Belongs to the AAA ATPase family.</text>
</comment>
<proteinExistence type="inferred from homology"/>
<gene>
    <name evidence="6" type="ORF">EB235_32635</name>
</gene>
<dbReference type="SMART" id="SM00382">
    <property type="entry name" value="AAA"/>
    <property type="match status" value="1"/>
</dbReference>
<evidence type="ECO:0000256" key="3">
    <source>
        <dbReference type="ARBA" id="ARBA00022840"/>
    </source>
</evidence>
<evidence type="ECO:0000259" key="5">
    <source>
        <dbReference type="SMART" id="SM00382"/>
    </source>
</evidence>
<evidence type="ECO:0000256" key="2">
    <source>
        <dbReference type="ARBA" id="ARBA00022741"/>
    </source>
</evidence>
<keyword evidence="2" id="KW-0547">Nucleotide-binding</keyword>
<protein>
    <submittedName>
        <fullName evidence="6">AAA family ATPase</fullName>
    </submittedName>
</protein>
<reference evidence="6 7" key="1">
    <citation type="submission" date="2018-10" db="EMBL/GenBank/DDBJ databases">
        <authorList>
            <person name="Perry B.J."/>
            <person name="Sullivan J.T."/>
            <person name="Murphy R.J.T."/>
            <person name="Ramsay J.P."/>
            <person name="Ronson C.W."/>
        </authorList>
    </citation>
    <scope>NUCLEOTIDE SEQUENCE [LARGE SCALE GENOMIC DNA]</scope>
    <source>
        <strain evidence="6 7">R88b</strain>
    </source>
</reference>
<sequence>MEHFDIVLAIARIALSGDSERATHQVKRLREAVSKAKPDQAEKLARLLNRDDRRHSVAPMSLEQMRVSGSSPPVIPGEKLGRNTPLPNDRETATPLVRVVFPEDNVGAEPVLSPVLADALDGLIGEWAHTEELAALGVQPNMRCLLYGKPGVGKTMLARYIGAKLGLPIVEARLDGLVSSFLGTTARNIGALFDFADRYRCVLFLDEFDAIAKARDDAQEVGEIKRVVNALLQCLDARGRRGFTLAATNHEHLLDPAVWRRFDGRIEIPLPDADARKNLLARFLPPLTPGEAEMKMLVWMTEGMSGADIETLISGGKRFLVMKEASGASGSRRRGLLGGLRRQATLSGQLFSVEQRALLLGSNEELAAALVDNGGLTQREAGLLVGVSQSTVSRRRRDTANPLEA</sequence>
<dbReference type="InterPro" id="IPR050221">
    <property type="entry name" value="26S_Proteasome_ATPase"/>
</dbReference>
<dbReference type="RefSeq" id="WP_027033398.1">
    <property type="nucleotide sequence ID" value="NZ_CP033367.1"/>
</dbReference>
<dbReference type="GO" id="GO:0005524">
    <property type="term" value="F:ATP binding"/>
    <property type="evidence" value="ECO:0007669"/>
    <property type="project" value="UniProtKB-KW"/>
</dbReference>
<dbReference type="InterPro" id="IPR003959">
    <property type="entry name" value="ATPase_AAA_core"/>
</dbReference>
<evidence type="ECO:0000256" key="4">
    <source>
        <dbReference type="SAM" id="MobiDB-lite"/>
    </source>
</evidence>
<dbReference type="GeneID" id="66686126"/>
<evidence type="ECO:0000313" key="7">
    <source>
        <dbReference type="Proteomes" id="UP000503017"/>
    </source>
</evidence>
<dbReference type="InterPro" id="IPR003593">
    <property type="entry name" value="AAA+_ATPase"/>
</dbReference>
<dbReference type="InterPro" id="IPR027417">
    <property type="entry name" value="P-loop_NTPase"/>
</dbReference>
<dbReference type="EMBL" id="CP033367">
    <property type="protein sequence ID" value="QKD05645.1"/>
    <property type="molecule type" value="Genomic_DNA"/>
</dbReference>
<dbReference type="Gene3D" id="3.40.50.300">
    <property type="entry name" value="P-loop containing nucleotide triphosphate hydrolases"/>
    <property type="match status" value="1"/>
</dbReference>
<feature type="domain" description="AAA+ ATPase" evidence="5">
    <location>
        <begin position="140"/>
        <end position="272"/>
    </location>
</feature>
<dbReference type="Pfam" id="PF00004">
    <property type="entry name" value="AAA"/>
    <property type="match status" value="1"/>
</dbReference>
<keyword evidence="3" id="KW-0067">ATP-binding</keyword>
<dbReference type="CDD" id="cd19481">
    <property type="entry name" value="RecA-like_protease"/>
    <property type="match status" value="1"/>
</dbReference>
<organism evidence="6 7">
    <name type="scientific">Mesorhizobium loti R88b</name>
    <dbReference type="NCBI Taxonomy" id="935548"/>
    <lineage>
        <taxon>Bacteria</taxon>
        <taxon>Pseudomonadati</taxon>
        <taxon>Pseudomonadota</taxon>
        <taxon>Alphaproteobacteria</taxon>
        <taxon>Hyphomicrobiales</taxon>
        <taxon>Phyllobacteriaceae</taxon>
        <taxon>Mesorhizobium</taxon>
    </lineage>
</organism>
<dbReference type="GO" id="GO:0016887">
    <property type="term" value="F:ATP hydrolysis activity"/>
    <property type="evidence" value="ECO:0007669"/>
    <property type="project" value="InterPro"/>
</dbReference>
<evidence type="ECO:0000313" key="6">
    <source>
        <dbReference type="EMBL" id="QKD05645.1"/>
    </source>
</evidence>
<dbReference type="PANTHER" id="PTHR23073">
    <property type="entry name" value="26S PROTEASOME REGULATORY SUBUNIT"/>
    <property type="match status" value="1"/>
</dbReference>
<dbReference type="AlphaFoldDB" id="A0A6M7WUF2"/>